<dbReference type="Gene3D" id="2.10.70.100">
    <property type="match status" value="1"/>
</dbReference>
<dbReference type="eggNOG" id="COG3605">
    <property type="taxonomic scope" value="Bacteria"/>
</dbReference>
<reference evidence="9" key="1">
    <citation type="submission" date="2012-02" db="EMBL/GenBank/DDBJ databases">
        <title>The complete genome of Echinicola vietnamensis DSM 17526.</title>
        <authorList>
            <person name="Lucas S."/>
            <person name="Copeland A."/>
            <person name="Lapidus A."/>
            <person name="Glavina del Rio T."/>
            <person name="Dalin E."/>
            <person name="Tice H."/>
            <person name="Bruce D."/>
            <person name="Goodwin L."/>
            <person name="Pitluck S."/>
            <person name="Peters L."/>
            <person name="Ovchinnikova G."/>
            <person name="Teshima H."/>
            <person name="Kyrpides N."/>
            <person name="Mavromatis K."/>
            <person name="Ivanova N."/>
            <person name="Brettin T."/>
            <person name="Detter J.C."/>
            <person name="Han C."/>
            <person name="Larimer F."/>
            <person name="Land M."/>
            <person name="Hauser L."/>
            <person name="Markowitz V."/>
            <person name="Cheng J.-F."/>
            <person name="Hugenholtz P."/>
            <person name="Woyke T."/>
            <person name="Wu D."/>
            <person name="Brambilla E."/>
            <person name="Klenk H.-P."/>
            <person name="Eisen J.A."/>
        </authorList>
    </citation>
    <scope>NUCLEOTIDE SEQUENCE [LARGE SCALE GENOMIC DNA]</scope>
    <source>
        <strain evidence="9">DSM 17526 / LMG 23754 / KMM 6221</strain>
    </source>
</reference>
<evidence type="ECO:0000259" key="7">
    <source>
        <dbReference type="PROSITE" id="PS50113"/>
    </source>
</evidence>
<dbReference type="GO" id="GO:0004673">
    <property type="term" value="F:protein histidine kinase activity"/>
    <property type="evidence" value="ECO:0007669"/>
    <property type="project" value="UniProtKB-EC"/>
</dbReference>
<name>L0G6G4_ECHVK</name>
<protein>
    <recommendedName>
        <fullName evidence="2">histidine kinase</fullName>
        <ecNumber evidence="2">2.7.13.3</ecNumber>
    </recommendedName>
</protein>
<keyword evidence="3" id="KW-0597">Phosphoprotein</keyword>
<dbReference type="Pfam" id="PF08448">
    <property type="entry name" value="PAS_4"/>
    <property type="match status" value="1"/>
</dbReference>
<feature type="domain" description="PAC" evidence="7">
    <location>
        <begin position="494"/>
        <end position="546"/>
    </location>
</feature>
<dbReference type="PATRIC" id="fig|926556.3.peg.4478"/>
<dbReference type="CDD" id="cd00130">
    <property type="entry name" value="PAS"/>
    <property type="match status" value="4"/>
</dbReference>
<evidence type="ECO:0000313" key="8">
    <source>
        <dbReference type="EMBL" id="AGA80440.1"/>
    </source>
</evidence>
<dbReference type="Pfam" id="PF13426">
    <property type="entry name" value="PAS_9"/>
    <property type="match status" value="1"/>
</dbReference>
<dbReference type="Gene3D" id="3.30.450.20">
    <property type="entry name" value="PAS domain"/>
    <property type="match status" value="6"/>
</dbReference>
<evidence type="ECO:0000256" key="2">
    <source>
        <dbReference type="ARBA" id="ARBA00012438"/>
    </source>
</evidence>
<keyword evidence="4" id="KW-0808">Transferase</keyword>
<keyword evidence="5" id="KW-0418">Kinase</keyword>
<dbReference type="STRING" id="926556.Echvi_4245"/>
<dbReference type="SUPFAM" id="SSF55785">
    <property type="entry name" value="PYP-like sensor domain (PAS domain)"/>
    <property type="match status" value="6"/>
</dbReference>
<dbReference type="InterPro" id="IPR003018">
    <property type="entry name" value="GAF"/>
</dbReference>
<proteinExistence type="predicted"/>
<dbReference type="InterPro" id="IPR000014">
    <property type="entry name" value="PAS"/>
</dbReference>
<feature type="domain" description="PAC" evidence="7">
    <location>
        <begin position="902"/>
        <end position="954"/>
    </location>
</feature>
<dbReference type="SMART" id="SM00091">
    <property type="entry name" value="PAS"/>
    <property type="match status" value="5"/>
</dbReference>
<dbReference type="EC" id="2.7.13.3" evidence="2"/>
<feature type="domain" description="PAC" evidence="7">
    <location>
        <begin position="1030"/>
        <end position="1082"/>
    </location>
</feature>
<dbReference type="Pfam" id="PF08447">
    <property type="entry name" value="PAS_3"/>
    <property type="match status" value="3"/>
</dbReference>
<evidence type="ECO:0000256" key="5">
    <source>
        <dbReference type="ARBA" id="ARBA00022777"/>
    </source>
</evidence>
<comment type="catalytic activity">
    <reaction evidence="1">
        <text>ATP + protein L-histidine = ADP + protein N-phospho-L-histidine.</text>
        <dbReference type="EC" id="2.7.13.3"/>
    </reaction>
</comment>
<organism evidence="8 9">
    <name type="scientific">Echinicola vietnamensis (strain DSM 17526 / LMG 23754 / KMM 6221)</name>
    <dbReference type="NCBI Taxonomy" id="926556"/>
    <lineage>
        <taxon>Bacteria</taxon>
        <taxon>Pseudomonadati</taxon>
        <taxon>Bacteroidota</taxon>
        <taxon>Cytophagia</taxon>
        <taxon>Cytophagales</taxon>
        <taxon>Cyclobacteriaceae</taxon>
        <taxon>Echinicola</taxon>
    </lineage>
</organism>
<dbReference type="NCBIfam" id="TIGR00229">
    <property type="entry name" value="sensory_box"/>
    <property type="match status" value="4"/>
</dbReference>
<feature type="domain" description="PAS" evidence="6">
    <location>
        <begin position="708"/>
        <end position="777"/>
    </location>
</feature>
<dbReference type="PROSITE" id="PS50113">
    <property type="entry name" value="PAC"/>
    <property type="match status" value="3"/>
</dbReference>
<dbReference type="HOGENOM" id="CLU_292983_0_0_10"/>
<dbReference type="AlphaFoldDB" id="L0G6G4"/>
<keyword evidence="9" id="KW-1185">Reference proteome</keyword>
<gene>
    <name evidence="8" type="ordered locus">Echvi_4245</name>
</gene>
<dbReference type="SUPFAM" id="SSF55781">
    <property type="entry name" value="GAF domain-like"/>
    <property type="match status" value="1"/>
</dbReference>
<accession>L0G6G4</accession>
<feature type="domain" description="PAS" evidence="6">
    <location>
        <begin position="290"/>
        <end position="360"/>
    </location>
</feature>
<dbReference type="InterPro" id="IPR013656">
    <property type="entry name" value="PAS_4"/>
</dbReference>
<evidence type="ECO:0000313" key="9">
    <source>
        <dbReference type="Proteomes" id="UP000010796"/>
    </source>
</evidence>
<dbReference type="SMART" id="SM00086">
    <property type="entry name" value="PAC"/>
    <property type="match status" value="3"/>
</dbReference>
<dbReference type="InterPro" id="IPR001610">
    <property type="entry name" value="PAC"/>
</dbReference>
<evidence type="ECO:0000256" key="1">
    <source>
        <dbReference type="ARBA" id="ARBA00000085"/>
    </source>
</evidence>
<dbReference type="Proteomes" id="UP000010796">
    <property type="component" value="Chromosome"/>
</dbReference>
<dbReference type="InterPro" id="IPR035965">
    <property type="entry name" value="PAS-like_dom_sf"/>
</dbReference>
<dbReference type="PANTHER" id="PTHR43304:SF1">
    <property type="entry name" value="PAC DOMAIN-CONTAINING PROTEIN"/>
    <property type="match status" value="1"/>
</dbReference>
<dbReference type="EMBL" id="CP003346">
    <property type="protein sequence ID" value="AGA80440.1"/>
    <property type="molecule type" value="Genomic_DNA"/>
</dbReference>
<dbReference type="PROSITE" id="PS50112">
    <property type="entry name" value="PAS"/>
    <property type="match status" value="2"/>
</dbReference>
<evidence type="ECO:0000256" key="3">
    <source>
        <dbReference type="ARBA" id="ARBA00022553"/>
    </source>
</evidence>
<evidence type="ECO:0000259" key="6">
    <source>
        <dbReference type="PROSITE" id="PS50112"/>
    </source>
</evidence>
<sequence>MDDDIFEVSPIPMWVYDPSTLRFLAVNMEAVVQYGYTKEEFMEMTIAEIFPSSGAAMMHTREKKQGPEAGDRTVRVDLHLEKGGRLRKVKAKGSKIRFKGKDAELVIAVDITHHEGLGERVTGQREGLEFLEGINRQLIKASCADEAVTSVFSMLWEPWGLEKGYFLEVSDEAVGTGPTWTVKTYDFPTRALSPGLGTAPFKLEHCVGPGAYGPGHPYRKELDQVLPEVTMDGLMMVVPILSEGNRSGYLVLLGKRHPYGKLLDLLLSNIGSSLSGLVEKFRSLGVWHLHERKFKALVERSSELIAILNSEGRIDYFSPSCANLLGQNPGEFIGTFFLEHVHKSHREMVSEKLKKVRKKGRVKLKAFRAFEQEDRPRWLEMNLSDMHGVAGVGGTVLNMVEITELKVEQENAKMINERYRLAALASKDHIYDMDMKTGMVTRMGRALESLFGDDDPYRTQYPYGFWKDRIHPADREKVLWLVDGFISSPYKENLSLSYRFRRADGSYAHVLDFCSAIRDQKGKVLRIVGSLRDISRAIHHEEMKDLMFRVSYAMGQPGKLDASMKRGLVELLIHTGGELGEVWLRSKDGSRLYLNTTARRKSRTQPFNAKKGTLNQVRKGEGLPGHVWKFSSVQIWEGLANNPLFLRSGDAREAGLDSGMGIPIVHGTEVIGVFLVFTSGTAHAFHHHEKYLQEIGLQVGATVKNKLMEAELLQFMGISSNLLAIVDPDGKVIRCNAAFARVLGKERRDVVGKGLDSFAVGEDSERLLSFLDPLDRSDFLVVAMKNRAGDQKWVAWKKNFSKGEQVFYCMGQDISESKKAQYKLKNAYRRLDSAQRIAKLGYWSRNWDETNSEWSEQTYRIFGVDPREFEPTYEKVLERFHPHDRHLMENVPLDRLKNSGPVKFVHRILKGCGTTRWVAQTVNLVLDDEGNPTMIEGVVQDITEQRESEDKIKLNNERFSLAMKATREMIWDIDHESGSILRSGALTHLVAYREKERFSINNSWLTNVVAGDAVWKSYMLVCGNRDKHYWQMEYRVRNKKGELLYVKDRCYIIRDKEGRPTRAVGAIEDVSETRKHMDIIAEQNRKLREIAWKQSHLVRAPLSNIMLLTSLLQAGCPVDREILSNLSIAAGNLDAIVHQINQEVQAVEKYLSETFYKN</sequence>
<dbReference type="InterPro" id="IPR029016">
    <property type="entry name" value="GAF-like_dom_sf"/>
</dbReference>
<dbReference type="Gene3D" id="3.30.450.40">
    <property type="match status" value="1"/>
</dbReference>
<dbReference type="InterPro" id="IPR013655">
    <property type="entry name" value="PAS_fold_3"/>
</dbReference>
<dbReference type="InterPro" id="IPR052162">
    <property type="entry name" value="Sensor_kinase/Photoreceptor"/>
</dbReference>
<dbReference type="eggNOG" id="COG2202">
    <property type="taxonomic scope" value="Bacteria"/>
</dbReference>
<evidence type="ECO:0000256" key="4">
    <source>
        <dbReference type="ARBA" id="ARBA00022679"/>
    </source>
</evidence>
<dbReference type="KEGG" id="evi:Echvi_4245"/>
<dbReference type="InterPro" id="IPR000700">
    <property type="entry name" value="PAS-assoc_C"/>
</dbReference>
<dbReference type="Pfam" id="PF13185">
    <property type="entry name" value="GAF_2"/>
    <property type="match status" value="1"/>
</dbReference>
<dbReference type="PANTHER" id="PTHR43304">
    <property type="entry name" value="PHYTOCHROME-LIKE PROTEIN CPH1"/>
    <property type="match status" value="1"/>
</dbReference>